<dbReference type="Pfam" id="PF24883">
    <property type="entry name" value="NPHP3_N"/>
    <property type="match status" value="1"/>
</dbReference>
<name>A0A2J6T8N6_9HELO</name>
<dbReference type="EMBL" id="KZ613816">
    <property type="protein sequence ID" value="PMD59389.1"/>
    <property type="molecule type" value="Genomic_DNA"/>
</dbReference>
<dbReference type="Pfam" id="PF22939">
    <property type="entry name" value="WHD_GPIID"/>
    <property type="match status" value="1"/>
</dbReference>
<dbReference type="InterPro" id="IPR056884">
    <property type="entry name" value="NPHP3-like_N"/>
</dbReference>
<gene>
    <name evidence="6" type="ORF">K444DRAFT_613362</name>
</gene>
<dbReference type="InterPro" id="IPR056125">
    <property type="entry name" value="DUF7708"/>
</dbReference>
<evidence type="ECO:0000256" key="1">
    <source>
        <dbReference type="ARBA" id="ARBA00022737"/>
    </source>
</evidence>
<dbReference type="InterPro" id="IPR027417">
    <property type="entry name" value="P-loop_NTPase"/>
</dbReference>
<feature type="repeat" description="ANK" evidence="2">
    <location>
        <begin position="1353"/>
        <end position="1382"/>
    </location>
</feature>
<evidence type="ECO:0000313" key="6">
    <source>
        <dbReference type="EMBL" id="PMD59389.1"/>
    </source>
</evidence>
<keyword evidence="7" id="KW-1185">Reference proteome</keyword>
<dbReference type="PROSITE" id="PS50297">
    <property type="entry name" value="ANK_REP_REGION"/>
    <property type="match status" value="4"/>
</dbReference>
<reference evidence="6 7" key="1">
    <citation type="submission" date="2016-04" db="EMBL/GenBank/DDBJ databases">
        <title>A degradative enzymes factory behind the ericoid mycorrhizal symbiosis.</title>
        <authorList>
            <consortium name="DOE Joint Genome Institute"/>
            <person name="Martino E."/>
            <person name="Morin E."/>
            <person name="Grelet G."/>
            <person name="Kuo A."/>
            <person name="Kohler A."/>
            <person name="Daghino S."/>
            <person name="Barry K."/>
            <person name="Choi C."/>
            <person name="Cichocki N."/>
            <person name="Clum A."/>
            <person name="Copeland A."/>
            <person name="Hainaut M."/>
            <person name="Haridas S."/>
            <person name="Labutti K."/>
            <person name="Lindquist E."/>
            <person name="Lipzen A."/>
            <person name="Khouja H.-R."/>
            <person name="Murat C."/>
            <person name="Ohm R."/>
            <person name="Olson A."/>
            <person name="Spatafora J."/>
            <person name="Veneault-Fourrey C."/>
            <person name="Henrissat B."/>
            <person name="Grigoriev I."/>
            <person name="Martin F."/>
            <person name="Perotto S."/>
        </authorList>
    </citation>
    <scope>NUCLEOTIDE SEQUENCE [LARGE SCALE GENOMIC DNA]</scope>
    <source>
        <strain evidence="6 7">E</strain>
    </source>
</reference>
<dbReference type="Proteomes" id="UP000235371">
    <property type="component" value="Unassembled WGS sequence"/>
</dbReference>
<feature type="domain" description="DUF7708" evidence="4">
    <location>
        <begin position="62"/>
        <end position="202"/>
    </location>
</feature>
<dbReference type="InParanoid" id="A0A2J6T8N6"/>
<feature type="domain" description="Nephrocystin 3-like N-terminal" evidence="5">
    <location>
        <begin position="256"/>
        <end position="421"/>
    </location>
</feature>
<dbReference type="InterPro" id="IPR054471">
    <property type="entry name" value="GPIID_WHD"/>
</dbReference>
<dbReference type="RefSeq" id="XP_024736293.1">
    <property type="nucleotide sequence ID" value="XM_024880333.1"/>
</dbReference>
<dbReference type="SUPFAM" id="SSF48403">
    <property type="entry name" value="Ankyrin repeat"/>
    <property type="match status" value="3"/>
</dbReference>
<sequence>MASSMPSNFENILASFKTRLSSEHTELFQLATFDDLKASIKRIQTEQAARKGLRNLNKIKPFLHGLKQYAGVLEVFVQAKPELLAFIWGPIKLCLQIASKLNEAFDALLDAYERIGNSLPILSTVDAIFCSHPHVKQVLADIFEDILDFHKRAIVFFKHGTWKLTFKLTYHTFSDMFEDILKKLDRSRDLILQSANVAHFQESQEARILFTKEMEVLLDGQQNQRRIAIMDWLSSETNSAIQHQELRKIRAMLPQTTRWIFSQPQMLGWLKCTDYTPCTFWLCGIPGAGKTVIFSSVIDEISATLPDAQVVYFYCKNNDPLRSHFTDIAKSLISQIFQINPNSLDFIYESMLAGGERRAKDPSKLLQILGQILTNHDSLYIGIDGLDECSEEERKLFSNLITIGSRTNDEQANVRIIVTSRQEKDLEKSLKTATKFNIKPQNLENDITAYVTFKMAQLCQRFKFTQEREQLISKEICTRPKGMFLLSRLIMDNLLSQDNLEDLNQELRFEVLPHGINEAYGRMLVRIGKATSRNPNQVEKRLQRAKLVLTLVTTSKRVLYAHEIQGALAINLDEQNVDFENRHSRFPLDDLCGPIIQIRQNGIVDLIHPTAKEYLWQHHSGYYIKSSEAEEFMATFCTSYLTFDPFSPGCAEDTFAASVLSGDLAFQEYAACNWFKHLESLLRTTNIETVIPKSLQKAILILQERQRIQSACSWEFESGRLCRADFIRLSSEIQQLYDQTDTILTEDPETQERLPYLLGQICHSRSVIEGQVIQGAEQDNLDKFYGKSPFRCPVLRCPYFVAGFGTHKERERHCNQHRRSFMCPHNTCDYSVLGLPSDSALKTHLGLCHEDLPQTPVFPDIKTRTLEQALEDAIAANNLLAVAALARELTSFPQRKTGFVLQALTLGYRKAALTLLDLLGTPSELNHVHKKSTSILKVCEIGDEELFDILVEKGADINIRVGESALAIASRNCHISIARKLLDDKNYLRSRSYASYTETGALAMASTHGHLEAVSLLLEKDSDHYVKKAPRDFNRALNAAIKEKKVSCAKILLGWALKKDPSILPTKLRKFSEEDIDHMIEILYTEQAKVIEEGGGTKGNVLQAAARKGDCEAVSHLLDLGADIDYLRGNYGTPMMAAASNGKLEVVRLLFERGADFTKKDDQKYGSGGSAIDLAAVQCHETVVRELLDKGAVFTHEMINWVHYKRNTSLQALAQRANSASAAALVRLLLENGANVNAVGNRSEYEQESRRPLQLAVEYGEDATLKVLLEYGADVNDKSSDSDGNTALHIAVKLGNPAKLGILLDHGANINAINTNGKTALMLGVTCSPWEIYRQVLQILIERGANIEMVDNDGNTALMVAAKRLDQPLEVIQTLVEGGAEVWSAVESAARSSQVEIARVLLKSLSKTALRDHRYLLSLALSLEYSKEFANWDMISLLTEYGATVVRLAQESSVNQEFWDQTAGGVEGYQDDQELFYTDQDFQADGDSQMEKGVGVGEKGEGELTYDIEGSLNEH</sequence>
<dbReference type="Pfam" id="PF12796">
    <property type="entry name" value="Ank_2"/>
    <property type="match status" value="2"/>
</dbReference>
<dbReference type="OrthoDB" id="21416at2759"/>
<feature type="domain" description="GPI inositol-deacylase winged helix" evidence="3">
    <location>
        <begin position="543"/>
        <end position="617"/>
    </location>
</feature>
<keyword evidence="2" id="KW-0040">ANK repeat</keyword>
<dbReference type="Gene3D" id="3.40.50.300">
    <property type="entry name" value="P-loop containing nucleotide triphosphate hydrolases"/>
    <property type="match status" value="1"/>
</dbReference>
<keyword evidence="1" id="KW-0677">Repeat</keyword>
<evidence type="ECO:0000256" key="2">
    <source>
        <dbReference type="PROSITE-ProRule" id="PRU00023"/>
    </source>
</evidence>
<evidence type="ECO:0000259" key="3">
    <source>
        <dbReference type="Pfam" id="PF22939"/>
    </source>
</evidence>
<organism evidence="6 7">
    <name type="scientific">Hyaloscypha bicolor E</name>
    <dbReference type="NCBI Taxonomy" id="1095630"/>
    <lineage>
        <taxon>Eukaryota</taxon>
        <taxon>Fungi</taxon>
        <taxon>Dikarya</taxon>
        <taxon>Ascomycota</taxon>
        <taxon>Pezizomycotina</taxon>
        <taxon>Leotiomycetes</taxon>
        <taxon>Helotiales</taxon>
        <taxon>Hyaloscyphaceae</taxon>
        <taxon>Hyaloscypha</taxon>
        <taxon>Hyaloscypha bicolor</taxon>
    </lineage>
</organism>
<dbReference type="PANTHER" id="PTHR10039">
    <property type="entry name" value="AMELOGENIN"/>
    <property type="match status" value="1"/>
</dbReference>
<dbReference type="Pfam" id="PF00023">
    <property type="entry name" value="Ank"/>
    <property type="match status" value="1"/>
</dbReference>
<dbReference type="STRING" id="1095630.A0A2J6T8N6"/>
<feature type="repeat" description="ANK" evidence="2">
    <location>
        <begin position="1283"/>
        <end position="1315"/>
    </location>
</feature>
<feature type="repeat" description="ANK" evidence="2">
    <location>
        <begin position="1130"/>
        <end position="1162"/>
    </location>
</feature>
<dbReference type="PROSITE" id="PS50088">
    <property type="entry name" value="ANK_REPEAT"/>
    <property type="match status" value="6"/>
</dbReference>
<dbReference type="Pfam" id="PF24809">
    <property type="entry name" value="DUF7708"/>
    <property type="match status" value="1"/>
</dbReference>
<dbReference type="Gene3D" id="1.25.40.20">
    <property type="entry name" value="Ankyrin repeat-containing domain"/>
    <property type="match status" value="2"/>
</dbReference>
<protein>
    <submittedName>
        <fullName evidence="6">Uncharacterized protein</fullName>
    </submittedName>
</protein>
<dbReference type="InterPro" id="IPR036770">
    <property type="entry name" value="Ankyrin_rpt-contain_sf"/>
</dbReference>
<dbReference type="InterPro" id="IPR002110">
    <property type="entry name" value="Ankyrin_rpt"/>
</dbReference>
<evidence type="ECO:0000259" key="5">
    <source>
        <dbReference type="Pfam" id="PF24883"/>
    </source>
</evidence>
<accession>A0A2J6T8N6</accession>
<proteinExistence type="predicted"/>
<feature type="repeat" description="ANK" evidence="2">
    <location>
        <begin position="1316"/>
        <end position="1352"/>
    </location>
</feature>
<dbReference type="SUPFAM" id="SSF52540">
    <property type="entry name" value="P-loop containing nucleoside triphosphate hydrolases"/>
    <property type="match status" value="1"/>
</dbReference>
<feature type="repeat" description="ANK" evidence="2">
    <location>
        <begin position="1248"/>
        <end position="1280"/>
    </location>
</feature>
<dbReference type="GeneID" id="36588410"/>
<evidence type="ECO:0000259" key="4">
    <source>
        <dbReference type="Pfam" id="PF24809"/>
    </source>
</evidence>
<dbReference type="PANTHER" id="PTHR10039:SF14">
    <property type="entry name" value="NACHT DOMAIN-CONTAINING PROTEIN"/>
    <property type="match status" value="1"/>
</dbReference>
<dbReference type="SMART" id="SM00248">
    <property type="entry name" value="ANK"/>
    <property type="match status" value="12"/>
</dbReference>
<feature type="repeat" description="ANK" evidence="2">
    <location>
        <begin position="1205"/>
        <end position="1241"/>
    </location>
</feature>
<evidence type="ECO:0000313" key="7">
    <source>
        <dbReference type="Proteomes" id="UP000235371"/>
    </source>
</evidence>